<reference evidence="1" key="2">
    <citation type="submission" date="2020-09" db="EMBL/GenBank/DDBJ databases">
        <authorList>
            <person name="Sun Q."/>
            <person name="Ohkuma M."/>
        </authorList>
    </citation>
    <scope>NUCLEOTIDE SEQUENCE</scope>
    <source>
        <strain evidence="1">JCM 12862</strain>
    </source>
</reference>
<evidence type="ECO:0008006" key="3">
    <source>
        <dbReference type="Google" id="ProtNLM"/>
    </source>
</evidence>
<keyword evidence="2" id="KW-1185">Reference proteome</keyword>
<sequence>MKTFKYFLISLLGLIAVTGCQKDDYAVGDLIAPSNIQVTVDIVGADATNPNGDGSGEVNFMASADNAISYQYVYNGEIRPAPAGMQSYSFGTLGLNTYAVTVIAFGRGGISSSKTVEVEVLSTYSPPADLLTMLTADSSRTWKIAADVNQHFGLGPIGGDPFQYYGAAPGDKAATGMYDDRYTFNIDGTFTHDTGADGFVFGRKGLIDELGGSGGTANGDDIEQYPYASYTASWSLSAPGGVETISLSGLGFIGYYIGGNHKYVIFSRSANEMVLKSADGNGTFDWWFRLIPE</sequence>
<accession>A0A8J3BJF6</accession>
<organism evidence="1 2">
    <name type="scientific">Yeosuana aromativorans</name>
    <dbReference type="NCBI Taxonomy" id="288019"/>
    <lineage>
        <taxon>Bacteria</taxon>
        <taxon>Pseudomonadati</taxon>
        <taxon>Bacteroidota</taxon>
        <taxon>Flavobacteriia</taxon>
        <taxon>Flavobacteriales</taxon>
        <taxon>Flavobacteriaceae</taxon>
        <taxon>Yeosuana</taxon>
    </lineage>
</organism>
<gene>
    <name evidence="1" type="ORF">GCM10007962_06370</name>
</gene>
<reference evidence="1" key="1">
    <citation type="journal article" date="2014" name="Int. J. Syst. Evol. Microbiol.">
        <title>Complete genome sequence of Corynebacterium casei LMG S-19264T (=DSM 44701T), isolated from a smear-ripened cheese.</title>
        <authorList>
            <consortium name="US DOE Joint Genome Institute (JGI-PGF)"/>
            <person name="Walter F."/>
            <person name="Albersmeier A."/>
            <person name="Kalinowski J."/>
            <person name="Ruckert C."/>
        </authorList>
    </citation>
    <scope>NUCLEOTIDE SEQUENCE</scope>
    <source>
        <strain evidence="1">JCM 12862</strain>
    </source>
</reference>
<protein>
    <recommendedName>
        <fullName evidence="3">Glucan endo-1,3-beta-D-glucosidase</fullName>
    </recommendedName>
</protein>
<proteinExistence type="predicted"/>
<dbReference type="EMBL" id="BMNR01000001">
    <property type="protein sequence ID" value="GGK14853.1"/>
    <property type="molecule type" value="Genomic_DNA"/>
</dbReference>
<name>A0A8J3BJF6_9FLAO</name>
<dbReference type="PROSITE" id="PS51257">
    <property type="entry name" value="PROKAR_LIPOPROTEIN"/>
    <property type="match status" value="1"/>
</dbReference>
<dbReference type="AlphaFoldDB" id="A0A8J3BJF6"/>
<dbReference type="Proteomes" id="UP000612329">
    <property type="component" value="Unassembled WGS sequence"/>
</dbReference>
<dbReference type="RefSeq" id="WP_188649911.1">
    <property type="nucleotide sequence ID" value="NZ_BMNR01000001.1"/>
</dbReference>
<comment type="caution">
    <text evidence="1">The sequence shown here is derived from an EMBL/GenBank/DDBJ whole genome shotgun (WGS) entry which is preliminary data.</text>
</comment>
<evidence type="ECO:0000313" key="2">
    <source>
        <dbReference type="Proteomes" id="UP000612329"/>
    </source>
</evidence>
<evidence type="ECO:0000313" key="1">
    <source>
        <dbReference type="EMBL" id="GGK14853.1"/>
    </source>
</evidence>